<dbReference type="InParanoid" id="A0A1V8SJ98"/>
<feature type="transmembrane region" description="Helical" evidence="6">
    <location>
        <begin position="45"/>
        <end position="62"/>
    </location>
</feature>
<keyword evidence="8" id="KW-1185">Reference proteome</keyword>
<evidence type="ECO:0000256" key="1">
    <source>
        <dbReference type="ARBA" id="ARBA00004141"/>
    </source>
</evidence>
<feature type="transmembrane region" description="Helical" evidence="6">
    <location>
        <begin position="271"/>
        <end position="291"/>
    </location>
</feature>
<feature type="transmembrane region" description="Helical" evidence="6">
    <location>
        <begin position="349"/>
        <end position="370"/>
    </location>
</feature>
<comment type="caution">
    <text evidence="7">The sequence shown here is derived from an EMBL/GenBank/DDBJ whole genome shotgun (WGS) entry which is preliminary data.</text>
</comment>
<dbReference type="InterPro" id="IPR001248">
    <property type="entry name" value="Pur-cyt_permease"/>
</dbReference>
<evidence type="ECO:0000256" key="4">
    <source>
        <dbReference type="ARBA" id="ARBA00022989"/>
    </source>
</evidence>
<dbReference type="AlphaFoldDB" id="A0A1V8SJ98"/>
<evidence type="ECO:0000256" key="2">
    <source>
        <dbReference type="ARBA" id="ARBA00008974"/>
    </source>
</evidence>
<evidence type="ECO:0000256" key="3">
    <source>
        <dbReference type="ARBA" id="ARBA00022692"/>
    </source>
</evidence>
<evidence type="ECO:0008006" key="9">
    <source>
        <dbReference type="Google" id="ProtNLM"/>
    </source>
</evidence>
<name>A0A1V8SJ98_9PEZI</name>
<feature type="transmembrane region" description="Helical" evidence="6">
    <location>
        <begin position="68"/>
        <end position="95"/>
    </location>
</feature>
<evidence type="ECO:0000256" key="5">
    <source>
        <dbReference type="ARBA" id="ARBA00023136"/>
    </source>
</evidence>
<feature type="transmembrane region" description="Helical" evidence="6">
    <location>
        <begin position="298"/>
        <end position="322"/>
    </location>
</feature>
<organism evidence="7 8">
    <name type="scientific">Cryoendolithus antarcticus</name>
    <dbReference type="NCBI Taxonomy" id="1507870"/>
    <lineage>
        <taxon>Eukaryota</taxon>
        <taxon>Fungi</taxon>
        <taxon>Dikarya</taxon>
        <taxon>Ascomycota</taxon>
        <taxon>Pezizomycotina</taxon>
        <taxon>Dothideomycetes</taxon>
        <taxon>Dothideomycetidae</taxon>
        <taxon>Cladosporiales</taxon>
        <taxon>Cladosporiaceae</taxon>
        <taxon>Cryoendolithus</taxon>
    </lineage>
</organism>
<feature type="transmembrane region" description="Helical" evidence="6">
    <location>
        <begin position="382"/>
        <end position="401"/>
    </location>
</feature>
<feature type="transmembrane region" description="Helical" evidence="6">
    <location>
        <begin position="115"/>
        <end position="135"/>
    </location>
</feature>
<reference evidence="8" key="1">
    <citation type="submission" date="2017-03" db="EMBL/GenBank/DDBJ databases">
        <title>Genomes of endolithic fungi from Antarctica.</title>
        <authorList>
            <person name="Coleine C."/>
            <person name="Masonjones S."/>
            <person name="Stajich J.E."/>
        </authorList>
    </citation>
    <scope>NUCLEOTIDE SEQUENCE [LARGE SCALE GENOMIC DNA]</scope>
    <source>
        <strain evidence="8">CCFEE 5527</strain>
    </source>
</reference>
<comment type="subcellular location">
    <subcellularLocation>
        <location evidence="1">Membrane</location>
        <topology evidence="1">Multi-pass membrane protein</topology>
    </subcellularLocation>
</comment>
<proteinExistence type="inferred from homology"/>
<dbReference type="InterPro" id="IPR045225">
    <property type="entry name" value="Uracil/uridine/allantoin_perm"/>
</dbReference>
<keyword evidence="5 6" id="KW-0472">Membrane</keyword>
<comment type="similarity">
    <text evidence="2">Belongs to the purine-cytosine permease (2.A.39) family.</text>
</comment>
<keyword evidence="4 6" id="KW-1133">Transmembrane helix</keyword>
<accession>A0A1V8SJ98</accession>
<feature type="transmembrane region" description="Helical" evidence="6">
    <location>
        <begin position="178"/>
        <end position="204"/>
    </location>
</feature>
<dbReference type="Proteomes" id="UP000192596">
    <property type="component" value="Unassembled WGS sequence"/>
</dbReference>
<dbReference type="Gene3D" id="1.10.4160.10">
    <property type="entry name" value="Hydantoin permease"/>
    <property type="match status" value="2"/>
</dbReference>
<evidence type="ECO:0000313" key="8">
    <source>
        <dbReference type="Proteomes" id="UP000192596"/>
    </source>
</evidence>
<protein>
    <recommendedName>
        <fullName evidence="9">Allantoin permease</fullName>
    </recommendedName>
</protein>
<dbReference type="GO" id="GO:0005886">
    <property type="term" value="C:plasma membrane"/>
    <property type="evidence" value="ECO:0007669"/>
    <property type="project" value="TreeGrafter"/>
</dbReference>
<keyword evidence="3 6" id="KW-0812">Transmembrane</keyword>
<gene>
    <name evidence="7" type="ORF">B0A48_14978</name>
</gene>
<dbReference type="STRING" id="1507870.A0A1V8SJ98"/>
<dbReference type="OrthoDB" id="2018619at2759"/>
<evidence type="ECO:0000256" key="6">
    <source>
        <dbReference type="SAM" id="Phobius"/>
    </source>
</evidence>
<dbReference type="EMBL" id="NAJO01000042">
    <property type="protein sequence ID" value="OQN99117.1"/>
    <property type="molecule type" value="Genomic_DNA"/>
</dbReference>
<sequence>MTNNRVLHALQAKQTNEDIDGKASYGKWSNVDLEPTPLNARNWSGWYFFAFQFSIAFSPTTYNIGSSLFAIGLTWWTITVASFVGTGLCCIVIFFNSRGATWYHIGFPVYARISAGIYGSLFFIFIRMIVAIFYMGTQTYYATGLDFLRAINTVVSGVVPPMVYIADLARYGNRPRDVWPLVAGLFISKPAVILIGLFTTAAGAKHFGVANWNLWDLYGLIFDELWGPGTRTLIFRGAIVQCFATIVTNVSSNAIPIGCDLNGLFPKYFTIVRGMMLCHILVWPVAPWLLVNSAQNFLTFLGSYLCFISPIVAVMIVDYWIARRGNVHVPSLYRPEVGSPYYYTKGVNFRAYVAWVCGVVLVISGISGAIKPGSISQTAVNVYNCGFVLSLTAGALVYYTLVKIWPVQIYPTDTHEGESKAWESMIATEGFFLDDEPMPEYIKEKVFFGIEPVGTSGLSEGGDMEKAKHG</sequence>
<evidence type="ECO:0000313" key="7">
    <source>
        <dbReference type="EMBL" id="OQN99117.1"/>
    </source>
</evidence>
<dbReference type="PANTHER" id="PTHR30618:SF0">
    <property type="entry name" value="PURINE-URACIL PERMEASE NCS1"/>
    <property type="match status" value="1"/>
</dbReference>
<feature type="transmembrane region" description="Helical" evidence="6">
    <location>
        <begin position="147"/>
        <end position="166"/>
    </location>
</feature>
<dbReference type="GO" id="GO:0015205">
    <property type="term" value="F:nucleobase transmembrane transporter activity"/>
    <property type="evidence" value="ECO:0007669"/>
    <property type="project" value="TreeGrafter"/>
</dbReference>
<dbReference type="PANTHER" id="PTHR30618">
    <property type="entry name" value="NCS1 FAMILY PURINE/PYRIMIDINE TRANSPORTER"/>
    <property type="match status" value="1"/>
</dbReference>
<dbReference type="Pfam" id="PF02133">
    <property type="entry name" value="Transp_cyt_pur"/>
    <property type="match status" value="2"/>
</dbReference>